<dbReference type="SUPFAM" id="SSF52540">
    <property type="entry name" value="P-loop containing nucleoside triphosphate hydrolases"/>
    <property type="match status" value="1"/>
</dbReference>
<comment type="caution">
    <text evidence="3">The sequence shown here is derived from an EMBL/GenBank/DDBJ whole genome shotgun (WGS) entry which is preliminary data.</text>
</comment>
<dbReference type="Gene3D" id="3.40.50.300">
    <property type="entry name" value="P-loop containing nucleotide triphosphate hydrolases"/>
    <property type="match status" value="2"/>
</dbReference>
<dbReference type="PANTHER" id="PTHR34704">
    <property type="entry name" value="ATPASE"/>
    <property type="match status" value="1"/>
</dbReference>
<feature type="domain" description="DUF234" evidence="1">
    <location>
        <begin position="324"/>
        <end position="417"/>
    </location>
</feature>
<dbReference type="InterPro" id="IPR004256">
    <property type="entry name" value="DUF234"/>
</dbReference>
<evidence type="ECO:0000259" key="1">
    <source>
        <dbReference type="Pfam" id="PF03008"/>
    </source>
</evidence>
<organism evidence="3 4">
    <name type="scientific">Actinoallomurus vinaceus</name>
    <dbReference type="NCBI Taxonomy" id="1080074"/>
    <lineage>
        <taxon>Bacteria</taxon>
        <taxon>Bacillati</taxon>
        <taxon>Actinomycetota</taxon>
        <taxon>Actinomycetes</taxon>
        <taxon>Streptosporangiales</taxon>
        <taxon>Thermomonosporaceae</taxon>
        <taxon>Actinoallomurus</taxon>
    </lineage>
</organism>
<keyword evidence="3" id="KW-0547">Nucleotide-binding</keyword>
<dbReference type="RefSeq" id="WP_345437126.1">
    <property type="nucleotide sequence ID" value="NZ_BAABHK010000013.1"/>
</dbReference>
<dbReference type="PANTHER" id="PTHR34704:SF1">
    <property type="entry name" value="ATPASE"/>
    <property type="match status" value="1"/>
</dbReference>
<dbReference type="GO" id="GO:0005524">
    <property type="term" value="F:ATP binding"/>
    <property type="evidence" value="ECO:0007669"/>
    <property type="project" value="UniProtKB-KW"/>
</dbReference>
<dbReference type="InterPro" id="IPR041664">
    <property type="entry name" value="AAA_16"/>
</dbReference>
<evidence type="ECO:0000313" key="3">
    <source>
        <dbReference type="EMBL" id="GAA4634140.1"/>
    </source>
</evidence>
<evidence type="ECO:0000259" key="2">
    <source>
        <dbReference type="Pfam" id="PF13191"/>
    </source>
</evidence>
<keyword evidence="3" id="KW-0067">ATP-binding</keyword>
<keyword evidence="4" id="KW-1185">Reference proteome</keyword>
<dbReference type="Proteomes" id="UP001501442">
    <property type="component" value="Unassembled WGS sequence"/>
</dbReference>
<dbReference type="Pfam" id="PF13191">
    <property type="entry name" value="AAA_16"/>
    <property type="match status" value="1"/>
</dbReference>
<name>A0ABP8UK46_9ACTN</name>
<evidence type="ECO:0000313" key="4">
    <source>
        <dbReference type="Proteomes" id="UP001501442"/>
    </source>
</evidence>
<dbReference type="InterPro" id="IPR027417">
    <property type="entry name" value="P-loop_NTPase"/>
</dbReference>
<gene>
    <name evidence="3" type="ORF">GCM10023196_074490</name>
</gene>
<dbReference type="Pfam" id="PF03008">
    <property type="entry name" value="DUF234"/>
    <property type="match status" value="1"/>
</dbReference>
<protein>
    <submittedName>
        <fullName evidence="3">ATP-binding protein</fullName>
    </submittedName>
</protein>
<sequence>MDHFIGRQRELALLDQMLGRVAGGGRAGRPGRALLIRGRRRVGKSRLVEEFVDRAGVPHVYFTASAQPNVEADLALFAEAVAGSDLPAAAFFAGQSPRTWDAALRLLAGGLPDRPCVVVIDEMPYLIANDPGFEGTLQKLFDRELSRRQVFLICIGSDLAMMEALNEYGRPFYQRATEMVVPPLSPADTAAMLGLSAAEAFDAYLVTGGLPLILDEWPSGLPALDYLAEAVTDPTSAVLVSGERSLAAEFPADSQARLVLGAIGSGERTFTQIGRAAGDLPHASLTRALDLLVAKRIVDVDVPLSVKPSRESRYSVADPHLRFWLAHLGPYMAEIERGRGDLVMRRIRGSWTSWRGRAIEPVIREALRRLPERLPEGTQAIGGYWTRTNDPEIDVVGADRAPVAKAITCVGSIKWLENRPFAGADLSRLIVHRSKLPGADDSTPLLAISRSGVDQGLTGVSTFGPEDLITAWRAGA</sequence>
<reference evidence="4" key="1">
    <citation type="journal article" date="2019" name="Int. J. Syst. Evol. Microbiol.">
        <title>The Global Catalogue of Microorganisms (GCM) 10K type strain sequencing project: providing services to taxonomists for standard genome sequencing and annotation.</title>
        <authorList>
            <consortium name="The Broad Institute Genomics Platform"/>
            <consortium name="The Broad Institute Genome Sequencing Center for Infectious Disease"/>
            <person name="Wu L."/>
            <person name="Ma J."/>
        </authorList>
    </citation>
    <scope>NUCLEOTIDE SEQUENCE [LARGE SCALE GENOMIC DNA]</scope>
    <source>
        <strain evidence="4">JCM 17939</strain>
    </source>
</reference>
<accession>A0ABP8UK46</accession>
<feature type="domain" description="Orc1-like AAA ATPase" evidence="2">
    <location>
        <begin position="4"/>
        <end position="124"/>
    </location>
</feature>
<proteinExistence type="predicted"/>
<dbReference type="EMBL" id="BAABHK010000013">
    <property type="protein sequence ID" value="GAA4634140.1"/>
    <property type="molecule type" value="Genomic_DNA"/>
</dbReference>